<gene>
    <name evidence="1" type="ORF">NTJ_06325</name>
</gene>
<reference evidence="1 2" key="1">
    <citation type="submission" date="2023-09" db="EMBL/GenBank/DDBJ databases">
        <title>Nesidiocoris tenuis whole genome shotgun sequence.</title>
        <authorList>
            <person name="Shibata T."/>
            <person name="Shimoda M."/>
            <person name="Kobayashi T."/>
            <person name="Uehara T."/>
        </authorList>
    </citation>
    <scope>NUCLEOTIDE SEQUENCE [LARGE SCALE GENOMIC DNA]</scope>
    <source>
        <strain evidence="1 2">Japan</strain>
    </source>
</reference>
<dbReference type="EMBL" id="AP028912">
    <property type="protein sequence ID" value="BES93516.1"/>
    <property type="molecule type" value="Genomic_DNA"/>
</dbReference>
<dbReference type="Proteomes" id="UP001307889">
    <property type="component" value="Chromosome 4"/>
</dbReference>
<evidence type="ECO:0000313" key="2">
    <source>
        <dbReference type="Proteomes" id="UP001307889"/>
    </source>
</evidence>
<protein>
    <submittedName>
        <fullName evidence="1">Uncharacterized protein</fullName>
    </submittedName>
</protein>
<proteinExistence type="predicted"/>
<name>A0ABN7AMR9_9HEMI</name>
<keyword evidence="2" id="KW-1185">Reference proteome</keyword>
<evidence type="ECO:0000313" key="1">
    <source>
        <dbReference type="EMBL" id="BES93516.1"/>
    </source>
</evidence>
<accession>A0ABN7AMR9</accession>
<sequence length="94" mass="10732">MLTPPTWRIGNGSGRRPWRHKAMNGRAALNGPSYLSPFRSSGPGPTGFNSVNDIAIRYRIYDIDEDRRFSLAHEYLTVEDSDYFADEVRMALPR</sequence>
<organism evidence="1 2">
    <name type="scientific">Nesidiocoris tenuis</name>
    <dbReference type="NCBI Taxonomy" id="355587"/>
    <lineage>
        <taxon>Eukaryota</taxon>
        <taxon>Metazoa</taxon>
        <taxon>Ecdysozoa</taxon>
        <taxon>Arthropoda</taxon>
        <taxon>Hexapoda</taxon>
        <taxon>Insecta</taxon>
        <taxon>Pterygota</taxon>
        <taxon>Neoptera</taxon>
        <taxon>Paraneoptera</taxon>
        <taxon>Hemiptera</taxon>
        <taxon>Heteroptera</taxon>
        <taxon>Panheteroptera</taxon>
        <taxon>Cimicomorpha</taxon>
        <taxon>Miridae</taxon>
        <taxon>Dicyphina</taxon>
        <taxon>Nesidiocoris</taxon>
    </lineage>
</organism>